<keyword evidence="7" id="KW-1185">Reference proteome</keyword>
<protein>
    <submittedName>
        <fullName evidence="6">Possible ABC transporter, ATP-binding component</fullName>
    </submittedName>
</protein>
<dbReference type="Proteomes" id="UP000182631">
    <property type="component" value="Unassembled WGS sequence"/>
</dbReference>
<name>A0A161KBH2_9SYNE</name>
<dbReference type="Pfam" id="PF00005">
    <property type="entry name" value="ABC_tran"/>
    <property type="match status" value="1"/>
</dbReference>
<accession>A0A161KBH2</accession>
<keyword evidence="4" id="KW-1278">Translocase</keyword>
<keyword evidence="2" id="KW-0547">Nucleotide-binding</keyword>
<gene>
    <name evidence="6" type="ORF">FLM9_1262</name>
</gene>
<dbReference type="InterPro" id="IPR027417">
    <property type="entry name" value="P-loop_NTPase"/>
</dbReference>
<dbReference type="PROSITE" id="PS50893">
    <property type="entry name" value="ABC_TRANSPORTER_2"/>
    <property type="match status" value="1"/>
</dbReference>
<dbReference type="OrthoDB" id="9787478at2"/>
<dbReference type="SUPFAM" id="SSF52540">
    <property type="entry name" value="P-loop containing nucleoside triphosphate hydrolases"/>
    <property type="match status" value="1"/>
</dbReference>
<evidence type="ECO:0000256" key="4">
    <source>
        <dbReference type="ARBA" id="ARBA00022967"/>
    </source>
</evidence>
<organism evidence="6 7">
    <name type="scientific">Candidatus Synechococcus spongiarum</name>
    <dbReference type="NCBI Taxonomy" id="431041"/>
    <lineage>
        <taxon>Bacteria</taxon>
        <taxon>Bacillati</taxon>
        <taxon>Cyanobacteriota</taxon>
        <taxon>Cyanophyceae</taxon>
        <taxon>Synechococcales</taxon>
        <taxon>Synechococcaceae</taxon>
        <taxon>Synechococcus</taxon>
    </lineage>
</organism>
<proteinExistence type="predicted"/>
<evidence type="ECO:0000256" key="2">
    <source>
        <dbReference type="ARBA" id="ARBA00022741"/>
    </source>
</evidence>
<keyword evidence="3 6" id="KW-0067">ATP-binding</keyword>
<dbReference type="EMBL" id="FITM01000140">
    <property type="protein sequence ID" value="CZB20459.1"/>
    <property type="molecule type" value="Genomic_DNA"/>
</dbReference>
<evidence type="ECO:0000256" key="3">
    <source>
        <dbReference type="ARBA" id="ARBA00022840"/>
    </source>
</evidence>
<dbReference type="AlphaFoldDB" id="A0A161KBH2"/>
<sequence length="261" mass="27244">MVLEAADVCVMRGRRPILKGISLRLQPGRITAVIGPNGAGKSTVLACLSGALIPGRGTLRLAGECLHQLSAAELGRRRAVLEQSPIAPAGFTLKALVALGIPRQVPPRQTQALVDRALKAVGLSEHTHQTIDTLSGGGQQRAHLARVLAQLWAGQALGGGHWLLLDEPTAHLDLAHQAAVIRIAHQVAAEGVGVVVVVHDLTVAAALASHVVLMQGGCVVAWGPADQLLQPTVLEPVYGLPLLRNEPIAGRTAIIPLFPVL</sequence>
<evidence type="ECO:0000313" key="6">
    <source>
        <dbReference type="EMBL" id="CZB20459.1"/>
    </source>
</evidence>
<dbReference type="InterPro" id="IPR003439">
    <property type="entry name" value="ABC_transporter-like_ATP-bd"/>
</dbReference>
<dbReference type="InterPro" id="IPR003593">
    <property type="entry name" value="AAA+_ATPase"/>
</dbReference>
<dbReference type="PANTHER" id="PTHR42794:SF1">
    <property type="entry name" value="HEMIN IMPORT ATP-BINDING PROTEIN HMUV"/>
    <property type="match status" value="1"/>
</dbReference>
<dbReference type="Gene3D" id="3.40.50.300">
    <property type="entry name" value="P-loop containing nucleotide triphosphate hydrolases"/>
    <property type="match status" value="1"/>
</dbReference>
<evidence type="ECO:0000256" key="1">
    <source>
        <dbReference type="ARBA" id="ARBA00022448"/>
    </source>
</evidence>
<dbReference type="PANTHER" id="PTHR42794">
    <property type="entry name" value="HEMIN IMPORT ATP-BINDING PROTEIN HMUV"/>
    <property type="match status" value="1"/>
</dbReference>
<evidence type="ECO:0000313" key="7">
    <source>
        <dbReference type="Proteomes" id="UP000182631"/>
    </source>
</evidence>
<dbReference type="SMART" id="SM00382">
    <property type="entry name" value="AAA"/>
    <property type="match status" value="1"/>
</dbReference>
<dbReference type="GO" id="GO:0005524">
    <property type="term" value="F:ATP binding"/>
    <property type="evidence" value="ECO:0007669"/>
    <property type="project" value="UniProtKB-KW"/>
</dbReference>
<reference evidence="7" key="1">
    <citation type="submission" date="2016-02" db="EMBL/GenBank/DDBJ databases">
        <authorList>
            <person name="liu f."/>
        </authorList>
    </citation>
    <scope>NUCLEOTIDE SEQUENCE [LARGE SCALE GENOMIC DNA]</scope>
</reference>
<feature type="domain" description="ABC transporter" evidence="5">
    <location>
        <begin position="3"/>
        <end position="241"/>
    </location>
</feature>
<evidence type="ECO:0000259" key="5">
    <source>
        <dbReference type="PROSITE" id="PS50893"/>
    </source>
</evidence>
<keyword evidence="1" id="KW-0813">Transport</keyword>
<dbReference type="GO" id="GO:0016887">
    <property type="term" value="F:ATP hydrolysis activity"/>
    <property type="evidence" value="ECO:0007669"/>
    <property type="project" value="InterPro"/>
</dbReference>